<feature type="region of interest" description="Disordered" evidence="1">
    <location>
        <begin position="1"/>
        <end position="74"/>
    </location>
</feature>
<evidence type="ECO:0000313" key="4">
    <source>
        <dbReference type="Proteomes" id="UP001330827"/>
    </source>
</evidence>
<keyword evidence="4" id="KW-1185">Reference proteome</keyword>
<dbReference type="InterPro" id="IPR025948">
    <property type="entry name" value="HTH-like_dom"/>
</dbReference>
<accession>A0ABZ1GEA7</accession>
<evidence type="ECO:0000256" key="1">
    <source>
        <dbReference type="SAM" id="MobiDB-lite"/>
    </source>
</evidence>
<dbReference type="EMBL" id="CP109114">
    <property type="protein sequence ID" value="WSC17811.1"/>
    <property type="molecule type" value="Genomic_DNA"/>
</dbReference>
<reference evidence="3 4" key="1">
    <citation type="submission" date="2022-10" db="EMBL/GenBank/DDBJ databases">
        <title>The complete genomes of actinobacterial strains from the NBC collection.</title>
        <authorList>
            <person name="Joergensen T.S."/>
            <person name="Alvarez Arevalo M."/>
            <person name="Sterndorff E.B."/>
            <person name="Faurdal D."/>
            <person name="Vuksanovic O."/>
            <person name="Mourched A.-S."/>
            <person name="Charusanti P."/>
            <person name="Shaw S."/>
            <person name="Blin K."/>
            <person name="Weber T."/>
        </authorList>
    </citation>
    <scope>NUCLEOTIDE SEQUENCE [LARGE SCALE GENOMIC DNA]</scope>
    <source>
        <strain evidence="3 4">NBC 01769</strain>
    </source>
</reference>
<organism evidence="3 4">
    <name type="scientific">Streptomyces brevispora</name>
    <dbReference type="NCBI Taxonomy" id="887462"/>
    <lineage>
        <taxon>Bacteria</taxon>
        <taxon>Bacillati</taxon>
        <taxon>Actinomycetota</taxon>
        <taxon>Actinomycetes</taxon>
        <taxon>Kitasatosporales</taxon>
        <taxon>Streptomycetaceae</taxon>
        <taxon>Streptomyces</taxon>
    </lineage>
</organism>
<feature type="domain" description="HTH-like" evidence="2">
    <location>
        <begin position="1"/>
        <end position="50"/>
    </location>
</feature>
<proteinExistence type="predicted"/>
<feature type="compositionally biased region" description="Basic residues" evidence="1">
    <location>
        <begin position="24"/>
        <end position="35"/>
    </location>
</feature>
<dbReference type="Proteomes" id="UP001330827">
    <property type="component" value="Chromosome"/>
</dbReference>
<evidence type="ECO:0000259" key="2">
    <source>
        <dbReference type="Pfam" id="PF13276"/>
    </source>
</evidence>
<protein>
    <submittedName>
        <fullName evidence="3">IS3 family transposase</fullName>
    </submittedName>
</protein>
<sequence length="74" mass="8740">MREIHATSRGASGVPRVHAELRRTGRPVNRKKYQRNMRERDLRGVTGRKRRNLTEADSKAAPSPRRDRTRLHRR</sequence>
<name>A0ABZ1GEA7_9ACTN</name>
<gene>
    <name evidence="3" type="ORF">OIE64_10240</name>
</gene>
<dbReference type="Pfam" id="PF13276">
    <property type="entry name" value="HTH_21"/>
    <property type="match status" value="1"/>
</dbReference>
<dbReference type="RefSeq" id="WP_145767421.1">
    <property type="nucleotide sequence ID" value="NZ_CP109114.1"/>
</dbReference>
<evidence type="ECO:0000313" key="3">
    <source>
        <dbReference type="EMBL" id="WSC17811.1"/>
    </source>
</evidence>